<dbReference type="SMART" id="SM00388">
    <property type="entry name" value="HisKA"/>
    <property type="match status" value="1"/>
</dbReference>
<dbReference type="EMBL" id="CACVAY010000135">
    <property type="protein sequence ID" value="CAA6826586.1"/>
    <property type="molecule type" value="Genomic_DNA"/>
</dbReference>
<evidence type="ECO:0000256" key="7">
    <source>
        <dbReference type="ARBA" id="ARBA00022840"/>
    </source>
</evidence>
<name>A0A6S6UFF4_9GAMM</name>
<dbReference type="PROSITE" id="PS50112">
    <property type="entry name" value="PAS"/>
    <property type="match status" value="1"/>
</dbReference>
<evidence type="ECO:0000256" key="9">
    <source>
        <dbReference type="SAM" id="Coils"/>
    </source>
</evidence>
<dbReference type="NCBIfam" id="TIGR00229">
    <property type="entry name" value="sensory_box"/>
    <property type="match status" value="1"/>
</dbReference>
<keyword evidence="4" id="KW-0808">Transferase</keyword>
<dbReference type="InterPro" id="IPR013767">
    <property type="entry name" value="PAS_fold"/>
</dbReference>
<evidence type="ECO:0000256" key="8">
    <source>
        <dbReference type="ARBA" id="ARBA00023012"/>
    </source>
</evidence>
<evidence type="ECO:0000259" key="11">
    <source>
        <dbReference type="PROSITE" id="PS50109"/>
    </source>
</evidence>
<dbReference type="InterPro" id="IPR003661">
    <property type="entry name" value="HisK_dim/P_dom"/>
</dbReference>
<proteinExistence type="predicted"/>
<dbReference type="SUPFAM" id="SSF55874">
    <property type="entry name" value="ATPase domain of HSP90 chaperone/DNA topoisomerase II/histidine kinase"/>
    <property type="match status" value="1"/>
</dbReference>
<dbReference type="GO" id="GO:0005524">
    <property type="term" value="F:ATP binding"/>
    <property type="evidence" value="ECO:0007669"/>
    <property type="project" value="UniProtKB-KW"/>
</dbReference>
<evidence type="ECO:0000256" key="4">
    <source>
        <dbReference type="ARBA" id="ARBA00022679"/>
    </source>
</evidence>
<dbReference type="PRINTS" id="PR00344">
    <property type="entry name" value="BCTRLSENSOR"/>
</dbReference>
<dbReference type="SMART" id="SM00086">
    <property type="entry name" value="PAC"/>
    <property type="match status" value="1"/>
</dbReference>
<keyword evidence="3" id="KW-0597">Phosphoprotein</keyword>
<dbReference type="PANTHER" id="PTHR43065">
    <property type="entry name" value="SENSOR HISTIDINE KINASE"/>
    <property type="match status" value="1"/>
</dbReference>
<comment type="catalytic activity">
    <reaction evidence="1">
        <text>ATP + protein L-histidine = ADP + protein N-phospho-L-histidine.</text>
        <dbReference type="EC" id="2.7.13.3"/>
    </reaction>
</comment>
<dbReference type="InterPro" id="IPR035965">
    <property type="entry name" value="PAS-like_dom_sf"/>
</dbReference>
<dbReference type="InterPro" id="IPR036890">
    <property type="entry name" value="HATPase_C_sf"/>
</dbReference>
<evidence type="ECO:0000259" key="12">
    <source>
        <dbReference type="PROSITE" id="PS50112"/>
    </source>
</evidence>
<evidence type="ECO:0000256" key="3">
    <source>
        <dbReference type="ARBA" id="ARBA00022553"/>
    </source>
</evidence>
<dbReference type="Gene3D" id="3.40.190.10">
    <property type="entry name" value="Periplasmic binding protein-like II"/>
    <property type="match status" value="2"/>
</dbReference>
<keyword evidence="6 14" id="KW-0418">Kinase</keyword>
<dbReference type="Gene3D" id="1.10.287.130">
    <property type="match status" value="1"/>
</dbReference>
<keyword evidence="10" id="KW-1133">Transmembrane helix</keyword>
<dbReference type="SUPFAM" id="SSF55785">
    <property type="entry name" value="PYP-like sensor domain (PAS domain)"/>
    <property type="match status" value="1"/>
</dbReference>
<dbReference type="InterPro" id="IPR000014">
    <property type="entry name" value="PAS"/>
</dbReference>
<dbReference type="SUPFAM" id="SSF47384">
    <property type="entry name" value="Homodimeric domain of signal transducing histidine kinase"/>
    <property type="match status" value="1"/>
</dbReference>
<dbReference type="Gene3D" id="3.30.565.10">
    <property type="entry name" value="Histidine kinase-like ATPase, C-terminal domain"/>
    <property type="match status" value="1"/>
</dbReference>
<dbReference type="Pfam" id="PF12974">
    <property type="entry name" value="Phosphonate-bd"/>
    <property type="match status" value="1"/>
</dbReference>
<keyword evidence="10" id="KW-0472">Membrane</keyword>
<accession>A0A6S6UFF4</accession>
<evidence type="ECO:0000256" key="10">
    <source>
        <dbReference type="SAM" id="Phobius"/>
    </source>
</evidence>
<dbReference type="InterPro" id="IPR001610">
    <property type="entry name" value="PAC"/>
</dbReference>
<keyword evidence="8" id="KW-0902">Two-component regulatory system</keyword>
<evidence type="ECO:0000256" key="2">
    <source>
        <dbReference type="ARBA" id="ARBA00012438"/>
    </source>
</evidence>
<dbReference type="CDD" id="cd00130">
    <property type="entry name" value="PAS"/>
    <property type="match status" value="1"/>
</dbReference>
<organism evidence="14">
    <name type="scientific">uncultured Thiotrichaceae bacterium</name>
    <dbReference type="NCBI Taxonomy" id="298394"/>
    <lineage>
        <taxon>Bacteria</taxon>
        <taxon>Pseudomonadati</taxon>
        <taxon>Pseudomonadota</taxon>
        <taxon>Gammaproteobacteria</taxon>
        <taxon>Thiotrichales</taxon>
        <taxon>Thiotrichaceae</taxon>
        <taxon>environmental samples</taxon>
    </lineage>
</organism>
<gene>
    <name evidence="14" type="ORF">HELGO_WM24687</name>
</gene>
<dbReference type="CDD" id="cd00082">
    <property type="entry name" value="HisKA"/>
    <property type="match status" value="1"/>
</dbReference>
<evidence type="ECO:0000256" key="5">
    <source>
        <dbReference type="ARBA" id="ARBA00022741"/>
    </source>
</evidence>
<dbReference type="InterPro" id="IPR000700">
    <property type="entry name" value="PAS-assoc_C"/>
</dbReference>
<evidence type="ECO:0000313" key="14">
    <source>
        <dbReference type="EMBL" id="CAA6826586.1"/>
    </source>
</evidence>
<dbReference type="PANTHER" id="PTHR43065:SF10">
    <property type="entry name" value="PEROXIDE STRESS-ACTIVATED HISTIDINE KINASE MAK3"/>
    <property type="match status" value="1"/>
</dbReference>
<dbReference type="Gene3D" id="3.30.450.20">
    <property type="entry name" value="PAS domain"/>
    <property type="match status" value="1"/>
</dbReference>
<dbReference type="InterPro" id="IPR036097">
    <property type="entry name" value="HisK_dim/P_sf"/>
</dbReference>
<feature type="transmembrane region" description="Helical" evidence="10">
    <location>
        <begin position="316"/>
        <end position="338"/>
    </location>
</feature>
<dbReference type="InterPro" id="IPR003594">
    <property type="entry name" value="HATPase_dom"/>
</dbReference>
<dbReference type="AlphaFoldDB" id="A0A6S6UFF4"/>
<dbReference type="InterPro" id="IPR004358">
    <property type="entry name" value="Sig_transdc_His_kin-like_C"/>
</dbReference>
<dbReference type="SMART" id="SM00091">
    <property type="entry name" value="PAS"/>
    <property type="match status" value="1"/>
</dbReference>
<dbReference type="SMART" id="SM00387">
    <property type="entry name" value="HATPase_c"/>
    <property type="match status" value="1"/>
</dbReference>
<dbReference type="PROSITE" id="PS50113">
    <property type="entry name" value="PAC"/>
    <property type="match status" value="1"/>
</dbReference>
<sequence>MLSRIFLLLKPLLAIALLWALNLPLSAKEPFIKIGILNHSGQSESEIINAWSPFIDYLAMKLPGYDFDIVPLGYYELEAVVSNQQVDFVLANQALLANLQAQSLIVKMSRLNTMIGDEIIDEYGGVIFTRRDSPIKTLKDLHKKTLVAINENALGGFLAAADTLQNNGLDPFGNELYREFVDSPRSVVDAVLADRNKVGTLRTGFFEQLIQMRLIHEDDFTIINPQDHGYPLLLSTKLFPEWALARLQHIDAKLADQLTLLLLRMQSSYLPFYSTGEVFWSLPSDNSSVETLLKKFLLPPFTKPPVVSLGSFIARYWYWVLLGILLTLSSTLIAIALVRRNQRLERAKQRLERQNALILSSVADGIYGVDTHGKCTFVNQSMTLMTGWKQEDLTGKKLQPLLHHSNSDGSPASVEACPMYASFKDNQPHYVSEDIFWTHDQQAMPVEYSSTPIRDIQGETIGGVVVFRDITERKQAQERQANHQTQLTHVARLSLLGEMASGIAHELNQPLTAIAMNAQACVRMLDEKNPDINECADILETIAGQAERAGSVITQIRRLAHKELPNKKAVSVSLILENVTNFMLRDFQQHDIKFKVIKPADDIFVIAQQIQLEQVLLNLLRNASDALIEIPAEDRTLSVIIKRLSDRRVTISVADNAFGIIKELQDELFNPFITTKASGLGLGLSISQGIIEAHGSRIRVSSEPGDTVFSFELPIHH</sequence>
<evidence type="ECO:0000256" key="1">
    <source>
        <dbReference type="ARBA" id="ARBA00000085"/>
    </source>
</evidence>
<feature type="domain" description="PAS" evidence="12">
    <location>
        <begin position="351"/>
        <end position="403"/>
    </location>
</feature>
<evidence type="ECO:0000259" key="13">
    <source>
        <dbReference type="PROSITE" id="PS50113"/>
    </source>
</evidence>
<dbReference type="InterPro" id="IPR005467">
    <property type="entry name" value="His_kinase_dom"/>
</dbReference>
<reference evidence="14" key="1">
    <citation type="submission" date="2020-01" db="EMBL/GenBank/DDBJ databases">
        <authorList>
            <person name="Meier V. D."/>
            <person name="Meier V D."/>
        </authorList>
    </citation>
    <scope>NUCLEOTIDE SEQUENCE</scope>
    <source>
        <strain evidence="14">HLG_WM_MAG_07</strain>
    </source>
</reference>
<feature type="domain" description="PAC" evidence="13">
    <location>
        <begin position="430"/>
        <end position="482"/>
    </location>
</feature>
<keyword evidence="9" id="KW-0175">Coiled coil</keyword>
<dbReference type="Pfam" id="PF00512">
    <property type="entry name" value="HisKA"/>
    <property type="match status" value="1"/>
</dbReference>
<dbReference type="Pfam" id="PF00989">
    <property type="entry name" value="PAS"/>
    <property type="match status" value="1"/>
</dbReference>
<keyword evidence="5" id="KW-0547">Nucleotide-binding</keyword>
<keyword evidence="10" id="KW-0812">Transmembrane</keyword>
<dbReference type="EC" id="2.7.13.3" evidence="2"/>
<dbReference type="GO" id="GO:0006355">
    <property type="term" value="P:regulation of DNA-templated transcription"/>
    <property type="evidence" value="ECO:0007669"/>
    <property type="project" value="InterPro"/>
</dbReference>
<keyword evidence="7" id="KW-0067">ATP-binding</keyword>
<evidence type="ECO:0000256" key="6">
    <source>
        <dbReference type="ARBA" id="ARBA00022777"/>
    </source>
</evidence>
<feature type="coiled-coil region" evidence="9">
    <location>
        <begin position="334"/>
        <end position="361"/>
    </location>
</feature>
<feature type="domain" description="Histidine kinase" evidence="11">
    <location>
        <begin position="502"/>
        <end position="717"/>
    </location>
</feature>
<dbReference type="Pfam" id="PF02518">
    <property type="entry name" value="HATPase_c"/>
    <property type="match status" value="1"/>
</dbReference>
<dbReference type="PROSITE" id="PS50109">
    <property type="entry name" value="HIS_KIN"/>
    <property type="match status" value="1"/>
</dbReference>
<dbReference type="SUPFAM" id="SSF53850">
    <property type="entry name" value="Periplasmic binding protein-like II"/>
    <property type="match status" value="1"/>
</dbReference>
<dbReference type="GO" id="GO:0000155">
    <property type="term" value="F:phosphorelay sensor kinase activity"/>
    <property type="evidence" value="ECO:0007669"/>
    <property type="project" value="InterPro"/>
</dbReference>
<protein>
    <recommendedName>
        <fullName evidence="2">histidine kinase</fullName>
        <ecNumber evidence="2">2.7.13.3</ecNumber>
    </recommendedName>
</protein>